<evidence type="ECO:0000256" key="1">
    <source>
        <dbReference type="SAM" id="MobiDB-lite"/>
    </source>
</evidence>
<dbReference type="EMBL" id="JASCZI010181344">
    <property type="protein sequence ID" value="MED6182241.1"/>
    <property type="molecule type" value="Genomic_DNA"/>
</dbReference>
<evidence type="ECO:0000259" key="2">
    <source>
        <dbReference type="Pfam" id="PF20167"/>
    </source>
</evidence>
<name>A0ABU6WA17_9FABA</name>
<dbReference type="InterPro" id="IPR046796">
    <property type="entry name" value="Transposase_32_dom"/>
</dbReference>
<keyword evidence="4" id="KW-1185">Reference proteome</keyword>
<reference evidence="3 4" key="1">
    <citation type="journal article" date="2023" name="Plants (Basel)">
        <title>Bridging the Gap: Combining Genomics and Transcriptomics Approaches to Understand Stylosanthes scabra, an Orphan Legume from the Brazilian Caatinga.</title>
        <authorList>
            <person name="Ferreira-Neto J.R.C."/>
            <person name="da Silva M.D."/>
            <person name="Binneck E."/>
            <person name="de Melo N.F."/>
            <person name="da Silva R.H."/>
            <person name="de Melo A.L.T.M."/>
            <person name="Pandolfi V."/>
            <person name="Bustamante F.O."/>
            <person name="Brasileiro-Vidal A.C."/>
            <person name="Benko-Iseppon A.M."/>
        </authorList>
    </citation>
    <scope>NUCLEOTIDE SEQUENCE [LARGE SCALE GENOMIC DNA]</scope>
    <source>
        <tissue evidence="3">Leaves</tissue>
    </source>
</reference>
<sequence length="374" mass="42946">MVVARPRPYTRSSRTNYCKMSRRRQAATDEATSSRGRPSRNSNRARQDTFPNERFDHQLHFDRWKGMENRGIVHERIVRVDGEEGPIFRNSIQELGWGFMFSDLVRINLSMVREFCANFSSASQNHVYLRGKKIPFTEAHIHSYLGIPGDAPDADIDDAFIALANAYKKGEDVNMVAIYAEIGRPETNWADNPADNTIPNKINNSVMNAKATTWHKIIMANIDPKTHGTKFDLKHAFLIYVLMTSGDVNLPRLMRDILLARATKHPNPLLPFPVFIMRVANRHEVPEFPDDKFYVIRPVDTYVPYGDWRETSAAPSAPAQYSLEPTMHDIMRRFDRQDRQIARTQAMIRRAFPQTNFFGLGFSSSSDDSESQDF</sequence>
<dbReference type="Pfam" id="PF20167">
    <property type="entry name" value="Transposase_32"/>
    <property type="match status" value="1"/>
</dbReference>
<accession>A0ABU6WA17</accession>
<feature type="compositionally biased region" description="Low complexity" evidence="1">
    <location>
        <begin position="33"/>
        <end position="44"/>
    </location>
</feature>
<feature type="domain" description="Putative plant transposon protein" evidence="2">
    <location>
        <begin position="94"/>
        <end position="286"/>
    </location>
</feature>
<dbReference type="Proteomes" id="UP001341840">
    <property type="component" value="Unassembled WGS sequence"/>
</dbReference>
<feature type="region of interest" description="Disordered" evidence="1">
    <location>
        <begin position="1"/>
        <end position="52"/>
    </location>
</feature>
<organism evidence="3 4">
    <name type="scientific">Stylosanthes scabra</name>
    <dbReference type="NCBI Taxonomy" id="79078"/>
    <lineage>
        <taxon>Eukaryota</taxon>
        <taxon>Viridiplantae</taxon>
        <taxon>Streptophyta</taxon>
        <taxon>Embryophyta</taxon>
        <taxon>Tracheophyta</taxon>
        <taxon>Spermatophyta</taxon>
        <taxon>Magnoliopsida</taxon>
        <taxon>eudicotyledons</taxon>
        <taxon>Gunneridae</taxon>
        <taxon>Pentapetalae</taxon>
        <taxon>rosids</taxon>
        <taxon>fabids</taxon>
        <taxon>Fabales</taxon>
        <taxon>Fabaceae</taxon>
        <taxon>Papilionoideae</taxon>
        <taxon>50 kb inversion clade</taxon>
        <taxon>dalbergioids sensu lato</taxon>
        <taxon>Dalbergieae</taxon>
        <taxon>Pterocarpus clade</taxon>
        <taxon>Stylosanthes</taxon>
    </lineage>
</organism>
<evidence type="ECO:0000313" key="3">
    <source>
        <dbReference type="EMBL" id="MED6182241.1"/>
    </source>
</evidence>
<protein>
    <recommendedName>
        <fullName evidence="2">Putative plant transposon protein domain-containing protein</fullName>
    </recommendedName>
</protein>
<proteinExistence type="predicted"/>
<evidence type="ECO:0000313" key="4">
    <source>
        <dbReference type="Proteomes" id="UP001341840"/>
    </source>
</evidence>
<gene>
    <name evidence="3" type="ORF">PIB30_026761</name>
</gene>
<comment type="caution">
    <text evidence="3">The sequence shown here is derived from an EMBL/GenBank/DDBJ whole genome shotgun (WGS) entry which is preliminary data.</text>
</comment>